<feature type="chain" id="PRO_5038839561" evidence="1">
    <location>
        <begin position="23"/>
        <end position="112"/>
    </location>
</feature>
<evidence type="ECO:0000313" key="3">
    <source>
        <dbReference type="Proteomes" id="UP000290567"/>
    </source>
</evidence>
<gene>
    <name evidence="2" type="ORF">NRIC_12200</name>
</gene>
<dbReference type="EMBL" id="BJCC01000009">
    <property type="protein sequence ID" value="GCF93329.1"/>
    <property type="molecule type" value="Genomic_DNA"/>
</dbReference>
<accession>A0A4V0WPC0</accession>
<evidence type="ECO:0000313" key="2">
    <source>
        <dbReference type="EMBL" id="GCF93329.1"/>
    </source>
</evidence>
<name>A0A4V0WPC0_9ENTE</name>
<dbReference type="OrthoDB" id="2157546at2"/>
<sequence length="112" mass="12341">MKRSTKVKIGASIIVAASVATAVIASGKIVEKARHVSNRHKVKKFVSDKFEGSEKLLTIVDKLSDEDLDNIMNILGKIKDGKKRVSVYGDSIKETTDDLKDKLMNLVENVID</sequence>
<keyword evidence="1" id="KW-0732">Signal</keyword>
<keyword evidence="3" id="KW-1185">Reference proteome</keyword>
<dbReference type="RefSeq" id="WP_146621785.1">
    <property type="nucleotide sequence ID" value="NZ_BJCC01000009.1"/>
</dbReference>
<proteinExistence type="predicted"/>
<comment type="caution">
    <text evidence="2">The sequence shown here is derived from an EMBL/GenBank/DDBJ whole genome shotgun (WGS) entry which is preliminary data.</text>
</comment>
<protein>
    <submittedName>
        <fullName evidence="2">Uncharacterized protein</fullName>
    </submittedName>
</protein>
<evidence type="ECO:0000256" key="1">
    <source>
        <dbReference type="SAM" id="SignalP"/>
    </source>
</evidence>
<reference evidence="3" key="1">
    <citation type="submission" date="2019-02" db="EMBL/GenBank/DDBJ databases">
        <title>Draft genome sequence of Enterococcus sp. Gos25-1.</title>
        <authorList>
            <person name="Tanaka N."/>
            <person name="Shiwa Y."/>
            <person name="Fujita N."/>
        </authorList>
    </citation>
    <scope>NUCLEOTIDE SEQUENCE [LARGE SCALE GENOMIC DNA]</scope>
    <source>
        <strain evidence="3">Gos25-1</strain>
    </source>
</reference>
<feature type="signal peptide" evidence="1">
    <location>
        <begin position="1"/>
        <end position="22"/>
    </location>
</feature>
<dbReference type="AlphaFoldDB" id="A0A4V0WPC0"/>
<organism evidence="2 3">
    <name type="scientific">Enterococcus florum</name>
    <dbReference type="NCBI Taxonomy" id="2480627"/>
    <lineage>
        <taxon>Bacteria</taxon>
        <taxon>Bacillati</taxon>
        <taxon>Bacillota</taxon>
        <taxon>Bacilli</taxon>
        <taxon>Lactobacillales</taxon>
        <taxon>Enterococcaceae</taxon>
        <taxon>Enterococcus</taxon>
    </lineage>
</organism>
<dbReference type="Proteomes" id="UP000290567">
    <property type="component" value="Unassembled WGS sequence"/>
</dbReference>